<dbReference type="GeneID" id="108673629"/>
<comment type="similarity">
    <text evidence="2">Belongs to the peptidase S1 family. CLIP subfamily.</text>
</comment>
<dbReference type="InterPro" id="IPR051487">
    <property type="entry name" value="Ser/Thr_Proteases_Immune/Dev"/>
</dbReference>
<evidence type="ECO:0000256" key="3">
    <source>
        <dbReference type="SAM" id="MobiDB-lite"/>
    </source>
</evidence>
<proteinExistence type="inferred from homology"/>
<dbReference type="PRINTS" id="PR00722">
    <property type="entry name" value="CHYMOTRYPSIN"/>
</dbReference>
<name>A0A8B7NT93_HYAAZ</name>
<evidence type="ECO:0000313" key="7">
    <source>
        <dbReference type="RefSeq" id="XP_018016974.1"/>
    </source>
</evidence>
<dbReference type="OrthoDB" id="5949700at2759"/>
<dbReference type="SMART" id="SM00020">
    <property type="entry name" value="Tryp_SPc"/>
    <property type="match status" value="1"/>
</dbReference>
<dbReference type="AlphaFoldDB" id="A0A8B7NT93"/>
<evidence type="ECO:0000256" key="4">
    <source>
        <dbReference type="SAM" id="SignalP"/>
    </source>
</evidence>
<organism evidence="6 7">
    <name type="scientific">Hyalella azteca</name>
    <name type="common">Amphipod</name>
    <dbReference type="NCBI Taxonomy" id="294128"/>
    <lineage>
        <taxon>Eukaryota</taxon>
        <taxon>Metazoa</taxon>
        <taxon>Ecdysozoa</taxon>
        <taxon>Arthropoda</taxon>
        <taxon>Crustacea</taxon>
        <taxon>Multicrustacea</taxon>
        <taxon>Malacostraca</taxon>
        <taxon>Eumalacostraca</taxon>
        <taxon>Peracarida</taxon>
        <taxon>Amphipoda</taxon>
        <taxon>Senticaudata</taxon>
        <taxon>Talitrida</taxon>
        <taxon>Talitroidea</taxon>
        <taxon>Hyalellidae</taxon>
        <taxon>Hyalella</taxon>
    </lineage>
</organism>
<dbReference type="Gene3D" id="2.40.10.10">
    <property type="entry name" value="Trypsin-like serine proteases"/>
    <property type="match status" value="1"/>
</dbReference>
<dbReference type="InterPro" id="IPR001254">
    <property type="entry name" value="Trypsin_dom"/>
</dbReference>
<evidence type="ECO:0000256" key="2">
    <source>
        <dbReference type="ARBA" id="ARBA00024195"/>
    </source>
</evidence>
<dbReference type="InterPro" id="IPR041515">
    <property type="entry name" value="PPAF-2-like_Clip"/>
</dbReference>
<dbReference type="PROSITE" id="PS50240">
    <property type="entry name" value="TRYPSIN_DOM"/>
    <property type="match status" value="1"/>
</dbReference>
<feature type="chain" id="PRO_5034027520" evidence="4">
    <location>
        <begin position="20"/>
        <end position="688"/>
    </location>
</feature>
<accession>A0A8B7NT93</accession>
<keyword evidence="1" id="KW-1015">Disulfide bond</keyword>
<sequence length="688" mass="74935">MVMMLALVLLFMLTGGASAQTSRRPWWEEFDTPAATEPTSSNAIPEALVVPLDLSKVCCECVPFYLCDSDNNIVTDGSTAIGPRIGAGNRVFNVENCPGDQQFCCKPKSAPPNCDMSQNPAPNPVPVDGEGGSCDCLHWELCPEGLRISDGSAPKIFLDGNISLPAHARCLGSFQVCCALDSEPEVSTPPSDTNRLICVNPELCGADGNILAASLDLRNLAASARTPPCVSPMLACRIPADLDGTTTGPPVVPPSPPPVIVDQKCEGRRNPQGISVRIAGFNNSESQFGEFPWVGMILRTYFVADSPMNAFIGGAILVHPRIMLTAAHKVYKENVTNLHVRVGEWDIETDFEPGQHQGRAVESIVLHPLFNDKNLQHDVALVVLATPVTLQAHVRSICLARSLNDVQTNACVINGWGKNSFEGGSYQTVMKSLTLPLVAHNRCQSLLRETRLGYWFELHSSFICAGGELGKDACTSDGGGPLACPRRGAPNEYLLVGITAWGIGCGDQGVPGVYASTIADRSWITAEMERIAPDVIHTAVRRAVKPNGSRQWNISSSDLNKIHPLPLSGNRMTPTTRPHQGRRDFIFLSGRDRVLDHLAPPRRQDRTLNSQHDPENDRVDIHSLNNLGTFTTASTARVETTTAVPTTLSTSQPPRPGRENRQPRWWQQQERRRKQLLDLISELLQTRS</sequence>
<evidence type="ECO:0000256" key="1">
    <source>
        <dbReference type="ARBA" id="ARBA00023157"/>
    </source>
</evidence>
<dbReference type="CDD" id="cd00190">
    <property type="entry name" value="Tryp_SPc"/>
    <property type="match status" value="1"/>
</dbReference>
<dbReference type="RefSeq" id="XP_018016974.1">
    <property type="nucleotide sequence ID" value="XM_018161485.2"/>
</dbReference>
<keyword evidence="4" id="KW-0732">Signal</keyword>
<dbReference type="GO" id="GO:0006508">
    <property type="term" value="P:proteolysis"/>
    <property type="evidence" value="ECO:0007669"/>
    <property type="project" value="InterPro"/>
</dbReference>
<dbReference type="GO" id="GO:0004252">
    <property type="term" value="F:serine-type endopeptidase activity"/>
    <property type="evidence" value="ECO:0007669"/>
    <property type="project" value="InterPro"/>
</dbReference>
<evidence type="ECO:0000259" key="5">
    <source>
        <dbReference type="PROSITE" id="PS50240"/>
    </source>
</evidence>
<feature type="compositionally biased region" description="Basic and acidic residues" evidence="3">
    <location>
        <begin position="602"/>
        <end position="621"/>
    </location>
</feature>
<gene>
    <name evidence="7" type="primary">LOC108673629</name>
</gene>
<dbReference type="SUPFAM" id="SSF50494">
    <property type="entry name" value="Trypsin-like serine proteases"/>
    <property type="match status" value="1"/>
</dbReference>
<feature type="region of interest" description="Disordered" evidence="3">
    <location>
        <begin position="599"/>
        <end position="670"/>
    </location>
</feature>
<dbReference type="PANTHER" id="PTHR24256">
    <property type="entry name" value="TRYPTASE-RELATED"/>
    <property type="match status" value="1"/>
</dbReference>
<dbReference type="InterPro" id="IPR001314">
    <property type="entry name" value="Peptidase_S1A"/>
</dbReference>
<keyword evidence="6" id="KW-1185">Reference proteome</keyword>
<dbReference type="KEGG" id="hazt:108673629"/>
<feature type="signal peptide" evidence="4">
    <location>
        <begin position="1"/>
        <end position="19"/>
    </location>
</feature>
<dbReference type="InterPro" id="IPR043504">
    <property type="entry name" value="Peptidase_S1_PA_chymotrypsin"/>
</dbReference>
<dbReference type="Proteomes" id="UP000694843">
    <property type="component" value="Unplaced"/>
</dbReference>
<dbReference type="InterPro" id="IPR009003">
    <property type="entry name" value="Peptidase_S1_PA"/>
</dbReference>
<feature type="domain" description="Peptidase S1" evidence="5">
    <location>
        <begin position="278"/>
        <end position="529"/>
    </location>
</feature>
<feature type="compositionally biased region" description="Low complexity" evidence="3">
    <location>
        <begin position="629"/>
        <end position="651"/>
    </location>
</feature>
<evidence type="ECO:0000313" key="6">
    <source>
        <dbReference type="Proteomes" id="UP000694843"/>
    </source>
</evidence>
<dbReference type="FunFam" id="2.40.10.10:FF:000002">
    <property type="entry name" value="Transmembrane protease serine"/>
    <property type="match status" value="1"/>
</dbReference>
<protein>
    <submittedName>
        <fullName evidence="7">Plasminogen-like isoform X1</fullName>
    </submittedName>
</protein>
<reference evidence="7" key="1">
    <citation type="submission" date="2025-08" db="UniProtKB">
        <authorList>
            <consortium name="RefSeq"/>
        </authorList>
    </citation>
    <scope>IDENTIFICATION</scope>
    <source>
        <tissue evidence="7">Whole organism</tissue>
    </source>
</reference>
<dbReference type="Pfam" id="PF18322">
    <property type="entry name" value="CLIP_1"/>
    <property type="match status" value="1"/>
</dbReference>
<dbReference type="Pfam" id="PF00089">
    <property type="entry name" value="Trypsin"/>
    <property type="match status" value="1"/>
</dbReference>